<evidence type="ECO:0000259" key="10">
    <source>
        <dbReference type="SMART" id="SM00762"/>
    </source>
</evidence>
<dbReference type="PANTHER" id="PTHR24016">
    <property type="entry name" value="CONSERVED OLIGOMERIC GOLGI COMPLEX SUBUNIT 4"/>
    <property type="match status" value="1"/>
</dbReference>
<keyword evidence="12" id="KW-1185">Reference proteome</keyword>
<dbReference type="EMBL" id="MVBO01000129">
    <property type="protein sequence ID" value="OZJ02726.1"/>
    <property type="molecule type" value="Genomic_DNA"/>
</dbReference>
<feature type="domain" description="COG4 transport protein middle alpha-helical bundle" evidence="10">
    <location>
        <begin position="175"/>
        <end position="506"/>
    </location>
</feature>
<comment type="caution">
    <text evidence="11">The sequence shown here is derived from an EMBL/GenBank/DDBJ whole genome shotgun (WGS) entry which is preliminary data.</text>
</comment>
<evidence type="ECO:0000256" key="5">
    <source>
        <dbReference type="ARBA" id="ARBA00022927"/>
    </source>
</evidence>
<dbReference type="InterPro" id="IPR048684">
    <property type="entry name" value="COG4_C"/>
</dbReference>
<dbReference type="Gene3D" id="1.10.287.1060">
    <property type="entry name" value="ESAT-6-like"/>
    <property type="match status" value="1"/>
</dbReference>
<sequence>MPSVADAGGESRHRKDLNSLLTLEDILGELRDLDDEEVELDEELNNAITSKKDVTERLDRLTQLRPKFQNLGGVSSDIVESIDRTSALAATISDKVRQLDAQQSRVRSAIQLVEDVQELKVCISGLQSAMSARDYDTAARMLHRCSQLDDVVIDGEFAEATVPTSEHPELPSKTLSDARDTLYKLFSSNFDMAVAARKEEDITRYFKLFPLIGCQEKGLDKYSRFVCGIVRGKCGENMAKPPKGAFFYAELLTSLFEHIATIVDQHQPLVELHYGRGKMLRVLQQLQEECDLQSRLILDSMIDERRFNDKIEVTQNTPPNNQNIPGARTATNRQYIDTPSSPPQNWESSLLDTRELDNNLNELVTISHRSHLYHRFMNYRAHEEISVLKAFGQDHLVFAGKDRDLFNENGLLKDDGTINRVSDIMQKYVIAEEWFFRRSLSKALEMDERDNSSVSSTCVDDALYITRKCLLRCISSADVHVLSNFVTKLCKHLEADYLTYLERSMSGPSIGDQGGPEGDPITFLMVALNNLDASADYLQRLHSEVTQEMGLNFGALPLSDPSNKPAMEALNSLTLEIPKFRTAQQDGMNLLFSQAIKPKIRPIFQDAYRDIKYVLDEDEYAEADMDDAFVRRFRNGLDRTLTSYKDGLSMTNLSKLLSLLIQAVAKQWERIITQTKFNQLGALRFDQDLRVITRYLTSLTDWPNRDPFTRLNQMSLLLSLEKPDEIYEYWGNASAVSWRLTIAEIKKILSLRMDFDANAISALVLDKS</sequence>
<evidence type="ECO:0000256" key="1">
    <source>
        <dbReference type="ARBA" id="ARBA00004395"/>
    </source>
</evidence>
<evidence type="ECO:0000256" key="9">
    <source>
        <dbReference type="SAM" id="Coils"/>
    </source>
</evidence>
<comment type="similarity">
    <text evidence="2">Belongs to the COG4 family.</text>
</comment>
<organism evidence="11 12">
    <name type="scientific">Bifiguratus adelaidae</name>
    <dbReference type="NCBI Taxonomy" id="1938954"/>
    <lineage>
        <taxon>Eukaryota</taxon>
        <taxon>Fungi</taxon>
        <taxon>Fungi incertae sedis</taxon>
        <taxon>Mucoromycota</taxon>
        <taxon>Mucoromycotina</taxon>
        <taxon>Endogonomycetes</taxon>
        <taxon>Endogonales</taxon>
        <taxon>Endogonales incertae sedis</taxon>
        <taxon>Bifiguratus</taxon>
    </lineage>
</organism>
<dbReference type="AlphaFoldDB" id="A0A261XWH8"/>
<dbReference type="PANTHER" id="PTHR24016:SF0">
    <property type="entry name" value="CONSERVED OLIGOMERIC GOLGI COMPLEX SUBUNIT 4"/>
    <property type="match status" value="1"/>
</dbReference>
<evidence type="ECO:0000256" key="8">
    <source>
        <dbReference type="ARBA" id="ARBA00031340"/>
    </source>
</evidence>
<evidence type="ECO:0000256" key="4">
    <source>
        <dbReference type="ARBA" id="ARBA00022448"/>
    </source>
</evidence>
<keyword evidence="7" id="KW-0472">Membrane</keyword>
<dbReference type="Proteomes" id="UP000242875">
    <property type="component" value="Unassembled WGS sequence"/>
</dbReference>
<reference evidence="11 12" key="1">
    <citation type="journal article" date="2017" name="Mycologia">
        <title>Bifiguratus adelaidae, gen. et sp. nov., a new member of Mucoromycotina in endophytic and soil-dwelling habitats.</title>
        <authorList>
            <person name="Torres-Cruz T.J."/>
            <person name="Billingsley Tobias T.L."/>
            <person name="Almatruk M."/>
            <person name="Hesse C."/>
            <person name="Kuske C.R."/>
            <person name="Desiro A."/>
            <person name="Benucci G.M."/>
            <person name="Bonito G."/>
            <person name="Stajich J.E."/>
            <person name="Dunlap C."/>
            <person name="Arnold A.E."/>
            <person name="Porras-Alfaro A."/>
        </authorList>
    </citation>
    <scope>NUCLEOTIDE SEQUENCE [LARGE SCALE GENOMIC DNA]</scope>
    <source>
        <strain evidence="11 12">AZ0501</strain>
    </source>
</reference>
<feature type="coiled-coil region" evidence="9">
    <location>
        <begin position="23"/>
        <end position="50"/>
    </location>
</feature>
<gene>
    <name evidence="11" type="ORF">BZG36_04710</name>
</gene>
<keyword evidence="6" id="KW-0333">Golgi apparatus</keyword>
<dbReference type="GO" id="GO:0015031">
    <property type="term" value="P:protein transport"/>
    <property type="evidence" value="ECO:0007669"/>
    <property type="project" value="UniProtKB-KW"/>
</dbReference>
<evidence type="ECO:0000256" key="3">
    <source>
        <dbReference type="ARBA" id="ARBA00020975"/>
    </source>
</evidence>
<dbReference type="InterPro" id="IPR048682">
    <property type="entry name" value="COG4"/>
</dbReference>
<evidence type="ECO:0000256" key="6">
    <source>
        <dbReference type="ARBA" id="ARBA00023034"/>
    </source>
</evidence>
<evidence type="ECO:0000256" key="7">
    <source>
        <dbReference type="ARBA" id="ARBA00023136"/>
    </source>
</evidence>
<dbReference type="SMART" id="SM00762">
    <property type="entry name" value="Cog4"/>
    <property type="match status" value="1"/>
</dbReference>
<proteinExistence type="inferred from homology"/>
<dbReference type="Pfam" id="PF20662">
    <property type="entry name" value="COG4_C"/>
    <property type="match status" value="1"/>
</dbReference>
<dbReference type="OrthoDB" id="47059at2759"/>
<dbReference type="InterPro" id="IPR013167">
    <property type="entry name" value="COG4_M"/>
</dbReference>
<dbReference type="Gene3D" id="1.20.58.1970">
    <property type="match status" value="1"/>
</dbReference>
<evidence type="ECO:0000256" key="2">
    <source>
        <dbReference type="ARBA" id="ARBA00009215"/>
    </source>
</evidence>
<dbReference type="InterPro" id="IPR048680">
    <property type="entry name" value="COG4_N"/>
</dbReference>
<evidence type="ECO:0000313" key="11">
    <source>
        <dbReference type="EMBL" id="OZJ02726.1"/>
    </source>
</evidence>
<name>A0A261XWH8_9FUNG</name>
<evidence type="ECO:0000313" key="12">
    <source>
        <dbReference type="Proteomes" id="UP000242875"/>
    </source>
</evidence>
<keyword evidence="9" id="KW-0175">Coiled coil</keyword>
<dbReference type="Pfam" id="PF08318">
    <property type="entry name" value="COG4_m"/>
    <property type="match status" value="1"/>
</dbReference>
<dbReference type="Pfam" id="PF20663">
    <property type="entry name" value="COG4_N"/>
    <property type="match status" value="1"/>
</dbReference>
<accession>A0A261XWH8</accession>
<dbReference type="GO" id="GO:0000139">
    <property type="term" value="C:Golgi membrane"/>
    <property type="evidence" value="ECO:0007669"/>
    <property type="project" value="UniProtKB-SubCell"/>
</dbReference>
<keyword evidence="5" id="KW-0653">Protein transport</keyword>
<protein>
    <recommendedName>
        <fullName evidence="3">Conserved oligomeric Golgi complex subunit 4</fullName>
    </recommendedName>
    <alternativeName>
        <fullName evidence="8">Component of oligomeric Golgi complex 4</fullName>
    </alternativeName>
</protein>
<keyword evidence="4" id="KW-0813">Transport</keyword>
<comment type="subcellular location">
    <subcellularLocation>
        <location evidence="1">Golgi apparatus membrane</location>
        <topology evidence="1">Peripheral membrane protein</topology>
    </subcellularLocation>
</comment>